<comment type="caution">
    <text evidence="1">The sequence shown here is derived from an EMBL/GenBank/DDBJ whole genome shotgun (WGS) entry which is preliminary data.</text>
</comment>
<name>A0AAV0WLP7_9HEMI</name>
<reference evidence="1 2" key="1">
    <citation type="submission" date="2023-01" db="EMBL/GenBank/DDBJ databases">
        <authorList>
            <person name="Whitehead M."/>
        </authorList>
    </citation>
    <scope>NUCLEOTIDE SEQUENCE [LARGE SCALE GENOMIC DNA]</scope>
</reference>
<evidence type="ECO:0000313" key="2">
    <source>
        <dbReference type="Proteomes" id="UP001160148"/>
    </source>
</evidence>
<dbReference type="EMBL" id="CARXXK010000002">
    <property type="protein sequence ID" value="CAI6356694.1"/>
    <property type="molecule type" value="Genomic_DNA"/>
</dbReference>
<keyword evidence="2" id="KW-1185">Reference proteome</keyword>
<evidence type="ECO:0000313" key="1">
    <source>
        <dbReference type="EMBL" id="CAI6356694.1"/>
    </source>
</evidence>
<sequence>MTVKVAEEMADQIIAAFPSEVKDYYFMRDGPKAPKGKLYAKYHNVIRSLKSGGLIEKTKNTVKPMNSESETNIDHYLNSLKHDNCTFNEIEVIWAATVNTRLNSIRKSKSTSETLLSWPSYKLPAGYRLVDIDFLTVQPNASSLMTVYPNYISKLIKLFKFKIKDSQSTKLVEDLNEENVLTENSRDCYVFYLLHALFVPTSKKTTRDDKGRK</sequence>
<protein>
    <submittedName>
        <fullName evidence="1">Uncharacterized protein</fullName>
    </submittedName>
</protein>
<proteinExistence type="predicted"/>
<gene>
    <name evidence="1" type="ORF">MEUPH1_LOCUS12403</name>
</gene>
<dbReference type="AlphaFoldDB" id="A0AAV0WLP7"/>
<accession>A0AAV0WLP7</accession>
<organism evidence="1 2">
    <name type="scientific">Macrosiphum euphorbiae</name>
    <name type="common">potato aphid</name>
    <dbReference type="NCBI Taxonomy" id="13131"/>
    <lineage>
        <taxon>Eukaryota</taxon>
        <taxon>Metazoa</taxon>
        <taxon>Ecdysozoa</taxon>
        <taxon>Arthropoda</taxon>
        <taxon>Hexapoda</taxon>
        <taxon>Insecta</taxon>
        <taxon>Pterygota</taxon>
        <taxon>Neoptera</taxon>
        <taxon>Paraneoptera</taxon>
        <taxon>Hemiptera</taxon>
        <taxon>Sternorrhyncha</taxon>
        <taxon>Aphidomorpha</taxon>
        <taxon>Aphidoidea</taxon>
        <taxon>Aphididae</taxon>
        <taxon>Macrosiphini</taxon>
        <taxon>Macrosiphum</taxon>
    </lineage>
</organism>
<dbReference type="Proteomes" id="UP001160148">
    <property type="component" value="Unassembled WGS sequence"/>
</dbReference>